<organism evidence="5 6">
    <name type="scientific">Tetraodon nigroviridis</name>
    <name type="common">Spotted green pufferfish</name>
    <name type="synonym">Chelonodon nigroviridis</name>
    <dbReference type="NCBI Taxonomy" id="99883"/>
    <lineage>
        <taxon>Eukaryota</taxon>
        <taxon>Metazoa</taxon>
        <taxon>Chordata</taxon>
        <taxon>Craniata</taxon>
        <taxon>Vertebrata</taxon>
        <taxon>Euteleostomi</taxon>
        <taxon>Actinopterygii</taxon>
        <taxon>Neopterygii</taxon>
        <taxon>Teleostei</taxon>
        <taxon>Neoteleostei</taxon>
        <taxon>Acanthomorphata</taxon>
        <taxon>Eupercaria</taxon>
        <taxon>Tetraodontiformes</taxon>
        <taxon>Tetradontoidea</taxon>
        <taxon>Tetraodontidae</taxon>
        <taxon>Tetraodon</taxon>
    </lineage>
</organism>
<protein>
    <recommendedName>
        <fullName evidence="4">SAM domain-containing protein</fullName>
    </recommendedName>
</protein>
<feature type="compositionally biased region" description="Polar residues" evidence="3">
    <location>
        <begin position="222"/>
        <end position="236"/>
    </location>
</feature>
<dbReference type="GO" id="GO:0051015">
    <property type="term" value="F:actin filament binding"/>
    <property type="evidence" value="ECO:0007669"/>
    <property type="project" value="TreeGrafter"/>
</dbReference>
<keyword evidence="2" id="KW-0175">Coiled coil</keyword>
<feature type="compositionally biased region" description="Basic and acidic residues" evidence="3">
    <location>
        <begin position="372"/>
        <end position="382"/>
    </location>
</feature>
<dbReference type="InParanoid" id="H3C6Q6"/>
<dbReference type="PANTHER" id="PTHR16154">
    <property type="entry name" value="NEURABIN"/>
    <property type="match status" value="1"/>
</dbReference>
<feature type="compositionally biased region" description="Basic and acidic residues" evidence="3">
    <location>
        <begin position="50"/>
        <end position="68"/>
    </location>
</feature>
<feature type="compositionally biased region" description="Basic residues" evidence="3">
    <location>
        <begin position="33"/>
        <end position="49"/>
    </location>
</feature>
<evidence type="ECO:0000313" key="5">
    <source>
        <dbReference type="Ensembl" id="ENSTNIP00000003927.1"/>
    </source>
</evidence>
<dbReference type="GO" id="GO:0030425">
    <property type="term" value="C:dendrite"/>
    <property type="evidence" value="ECO:0007669"/>
    <property type="project" value="TreeGrafter"/>
</dbReference>
<dbReference type="OMA" id="TANHWTS"/>
<dbReference type="PANTHER" id="PTHR16154:SF24">
    <property type="entry name" value="NEURABIN-2"/>
    <property type="match status" value="1"/>
</dbReference>
<dbReference type="Pfam" id="PF07647">
    <property type="entry name" value="SAM_2"/>
    <property type="match status" value="1"/>
</dbReference>
<accession>H3C6Q6</accession>
<name>H3C6Q6_TETNG</name>
<dbReference type="FunFam" id="1.10.150.50:FF:000008">
    <property type="entry name" value="Neurabin-1 isoform 1-like protein"/>
    <property type="match status" value="1"/>
</dbReference>
<evidence type="ECO:0000259" key="4">
    <source>
        <dbReference type="PROSITE" id="PS50105"/>
    </source>
</evidence>
<dbReference type="Ensembl" id="ENSTNIT00000003767.1">
    <property type="protein sequence ID" value="ENSTNIP00000003927.1"/>
    <property type="gene ID" value="ENSTNIG00000000992.1"/>
</dbReference>
<reference evidence="5" key="2">
    <citation type="submission" date="2025-08" db="UniProtKB">
        <authorList>
            <consortium name="Ensembl"/>
        </authorList>
    </citation>
    <scope>IDENTIFICATION</scope>
</reference>
<dbReference type="GO" id="GO:0031175">
    <property type="term" value="P:neuron projection development"/>
    <property type="evidence" value="ECO:0007669"/>
    <property type="project" value="TreeGrafter"/>
</dbReference>
<feature type="region of interest" description="Disordered" evidence="3">
    <location>
        <begin position="27"/>
        <end position="170"/>
    </location>
</feature>
<evidence type="ECO:0000313" key="6">
    <source>
        <dbReference type="Proteomes" id="UP000007303"/>
    </source>
</evidence>
<keyword evidence="6" id="KW-1185">Reference proteome</keyword>
<dbReference type="AlphaFoldDB" id="H3C6Q6"/>
<keyword evidence="1" id="KW-0597">Phosphoprotein</keyword>
<dbReference type="GO" id="GO:0007015">
    <property type="term" value="P:actin filament organization"/>
    <property type="evidence" value="ECO:0007669"/>
    <property type="project" value="TreeGrafter"/>
</dbReference>
<feature type="compositionally biased region" description="Low complexity" evidence="3">
    <location>
        <begin position="262"/>
        <end position="279"/>
    </location>
</feature>
<reference evidence="6" key="1">
    <citation type="journal article" date="2004" name="Nature">
        <title>Genome duplication in the teleost fish Tetraodon nigroviridis reveals the early vertebrate proto-karyotype.</title>
        <authorList>
            <person name="Jaillon O."/>
            <person name="Aury J.-M."/>
            <person name="Brunet F."/>
            <person name="Petit J.-L."/>
            <person name="Stange-Thomann N."/>
            <person name="Mauceli E."/>
            <person name="Bouneau L."/>
            <person name="Fischer C."/>
            <person name="Ozouf-Costaz C."/>
            <person name="Bernot A."/>
            <person name="Nicaud S."/>
            <person name="Jaffe D."/>
            <person name="Fisher S."/>
            <person name="Lutfalla G."/>
            <person name="Dossat C."/>
            <person name="Segurens B."/>
            <person name="Dasilva C."/>
            <person name="Salanoubat M."/>
            <person name="Levy M."/>
            <person name="Boudet N."/>
            <person name="Castellano S."/>
            <person name="Anthouard V."/>
            <person name="Jubin C."/>
            <person name="Castelli V."/>
            <person name="Katinka M."/>
            <person name="Vacherie B."/>
            <person name="Biemont C."/>
            <person name="Skalli Z."/>
            <person name="Cattolico L."/>
            <person name="Poulain J."/>
            <person name="De Berardinis V."/>
            <person name="Cruaud C."/>
            <person name="Duprat S."/>
            <person name="Brottier P."/>
            <person name="Coutanceau J.-P."/>
            <person name="Gouzy J."/>
            <person name="Parra G."/>
            <person name="Lardier G."/>
            <person name="Chapple C."/>
            <person name="McKernan K.J."/>
            <person name="McEwan P."/>
            <person name="Bosak S."/>
            <person name="Kellis M."/>
            <person name="Volff J.-N."/>
            <person name="Guigo R."/>
            <person name="Zody M.C."/>
            <person name="Mesirov J."/>
            <person name="Lindblad-Toh K."/>
            <person name="Birren B."/>
            <person name="Nusbaum C."/>
            <person name="Kahn D."/>
            <person name="Robinson-Rechavi M."/>
            <person name="Laudet V."/>
            <person name="Schachter V."/>
            <person name="Quetier F."/>
            <person name="Saurin W."/>
            <person name="Scarpelli C."/>
            <person name="Wincker P."/>
            <person name="Lander E.S."/>
            <person name="Weissenbach J."/>
            <person name="Roest Crollius H."/>
        </authorList>
    </citation>
    <scope>NUCLEOTIDE SEQUENCE [LARGE SCALE GENOMIC DNA]</scope>
</reference>
<dbReference type="HOGENOM" id="CLU_054578_0_0_1"/>
<dbReference type="InterPro" id="IPR001660">
    <property type="entry name" value="SAM"/>
</dbReference>
<dbReference type="GO" id="GO:0014069">
    <property type="term" value="C:postsynaptic density"/>
    <property type="evidence" value="ECO:0007669"/>
    <property type="project" value="TreeGrafter"/>
</dbReference>
<reference evidence="5" key="3">
    <citation type="submission" date="2025-09" db="UniProtKB">
        <authorList>
            <consortium name="Ensembl"/>
        </authorList>
    </citation>
    <scope>IDENTIFICATION</scope>
</reference>
<dbReference type="GO" id="GO:0019722">
    <property type="term" value="P:calcium-mediated signaling"/>
    <property type="evidence" value="ECO:0007669"/>
    <property type="project" value="TreeGrafter"/>
</dbReference>
<evidence type="ECO:0000256" key="3">
    <source>
        <dbReference type="SAM" id="MobiDB-lite"/>
    </source>
</evidence>
<dbReference type="PROSITE" id="PS50105">
    <property type="entry name" value="SAM_DOMAIN"/>
    <property type="match status" value="1"/>
</dbReference>
<feature type="compositionally biased region" description="Polar residues" evidence="3">
    <location>
        <begin position="112"/>
        <end position="123"/>
    </location>
</feature>
<evidence type="ECO:0000256" key="1">
    <source>
        <dbReference type="ARBA" id="ARBA00022553"/>
    </source>
</evidence>
<dbReference type="GO" id="GO:0005737">
    <property type="term" value="C:cytoplasm"/>
    <property type="evidence" value="ECO:0007669"/>
    <property type="project" value="TreeGrafter"/>
</dbReference>
<dbReference type="GO" id="GO:0015629">
    <property type="term" value="C:actin cytoskeleton"/>
    <property type="evidence" value="ECO:0007669"/>
    <property type="project" value="TreeGrafter"/>
</dbReference>
<dbReference type="CDD" id="cd09512">
    <property type="entry name" value="SAM_Neurabin-like"/>
    <property type="match status" value="1"/>
</dbReference>
<feature type="compositionally biased region" description="Low complexity" evidence="3">
    <location>
        <begin position="210"/>
        <end position="221"/>
    </location>
</feature>
<feature type="domain" description="SAM" evidence="4">
    <location>
        <begin position="307"/>
        <end position="370"/>
    </location>
</feature>
<dbReference type="InterPro" id="IPR043446">
    <property type="entry name" value="Neurabin-like"/>
</dbReference>
<sequence length="394" mass="43916">VAAAEEEEEGSLVPDLSHVVPETELLDNSVQKGRAHLSIKVHKPRPSKSRCHDNISSTDRDNSLEKRLRSPGSGCPTERTNDSLLHTLLGRPVRSREDEEVSLTQVRGRYHQLTNTTSQETLGSSSPPPPPHPSADCSRLYKRSRRPESEVLVSDCSQDSPAEPEVPTAVLDSQTRRRFLDLGVTLRRSYIRVRKEKPNRLSCEVGQKEPSGSPSRSSGSPVTFSWFSEGQGTLSPSTPPCSPKLTPLSSPRPQRSADSDDVSCPPSSSSPPHWESCRSSQPYHALSEEDFLSPQVWEEPLSPVSSWTTQQVCHWLRGLSMDRYVPEFSARDVDGQELVQMDGKKLKGLGVLSASDRGALKRRIKEIQSAAEKERKALEKMEKQRRRKQDQSRS</sequence>
<dbReference type="InterPro" id="IPR013761">
    <property type="entry name" value="SAM/pointed_sf"/>
</dbReference>
<dbReference type="GeneTree" id="ENSGT00940000160279"/>
<dbReference type="STRING" id="99883.ENSTNIP00000003927"/>
<feature type="region of interest" description="Disordered" evidence="3">
    <location>
        <begin position="197"/>
        <end position="279"/>
    </location>
</feature>
<evidence type="ECO:0000256" key="2">
    <source>
        <dbReference type="ARBA" id="ARBA00023054"/>
    </source>
</evidence>
<dbReference type="SUPFAM" id="SSF47769">
    <property type="entry name" value="SAM/Pointed domain"/>
    <property type="match status" value="1"/>
</dbReference>
<dbReference type="Gene3D" id="1.10.150.50">
    <property type="entry name" value="Transcription Factor, Ets-1"/>
    <property type="match status" value="1"/>
</dbReference>
<proteinExistence type="predicted"/>
<dbReference type="SMART" id="SM00454">
    <property type="entry name" value="SAM"/>
    <property type="match status" value="1"/>
</dbReference>
<dbReference type="Proteomes" id="UP000007303">
    <property type="component" value="Unassembled WGS sequence"/>
</dbReference>
<feature type="region of interest" description="Disordered" evidence="3">
    <location>
        <begin position="372"/>
        <end position="394"/>
    </location>
</feature>